<dbReference type="InterPro" id="IPR040260">
    <property type="entry name" value="RFA2-like"/>
</dbReference>
<dbReference type="Gene3D" id="2.40.50.140">
    <property type="entry name" value="Nucleic acid-binding proteins"/>
    <property type="match status" value="1"/>
</dbReference>
<keyword evidence="3" id="KW-0235">DNA replication</keyword>
<dbReference type="GO" id="GO:0006260">
    <property type="term" value="P:DNA replication"/>
    <property type="evidence" value="ECO:0007669"/>
    <property type="project" value="UniProtKB-KW"/>
</dbReference>
<dbReference type="PIRSF" id="PIRSF036949">
    <property type="entry name" value="RPA32"/>
    <property type="match status" value="1"/>
</dbReference>
<keyword evidence="5" id="KW-0539">Nucleus</keyword>
<feature type="domain" description="Replication protein A C-terminal" evidence="7">
    <location>
        <begin position="206"/>
        <end position="301"/>
    </location>
</feature>
<dbReference type="GO" id="GO:0000724">
    <property type="term" value="P:double-strand break repair via homologous recombination"/>
    <property type="evidence" value="ECO:0007669"/>
    <property type="project" value="TreeGrafter"/>
</dbReference>
<dbReference type="SUPFAM" id="SSF50249">
    <property type="entry name" value="Nucleic acid-binding proteins"/>
    <property type="match status" value="1"/>
</dbReference>
<keyword evidence="9" id="KW-1185">Reference proteome</keyword>
<comment type="subcellular location">
    <subcellularLocation>
        <location evidence="1">Nucleus</location>
    </subcellularLocation>
</comment>
<dbReference type="Proteomes" id="UP000521943">
    <property type="component" value="Unassembled WGS sequence"/>
</dbReference>
<dbReference type="GO" id="GO:0003697">
    <property type="term" value="F:single-stranded DNA binding"/>
    <property type="evidence" value="ECO:0007669"/>
    <property type="project" value="TreeGrafter"/>
</dbReference>
<dbReference type="InterPro" id="IPR036390">
    <property type="entry name" value="WH_DNA-bd_sf"/>
</dbReference>
<name>A0A8H6IIV9_9AGAR</name>
<dbReference type="InterPro" id="IPR012340">
    <property type="entry name" value="NA-bd_OB-fold"/>
</dbReference>
<dbReference type="PANTHER" id="PTHR13989:SF16">
    <property type="entry name" value="REPLICATION PROTEIN A2"/>
    <property type="match status" value="1"/>
</dbReference>
<dbReference type="CDD" id="cd04478">
    <property type="entry name" value="RPA2_DBD_D"/>
    <property type="match status" value="1"/>
</dbReference>
<proteinExistence type="inferred from homology"/>
<dbReference type="InterPro" id="IPR036388">
    <property type="entry name" value="WH-like_DNA-bd_sf"/>
</dbReference>
<dbReference type="AlphaFoldDB" id="A0A8H6IIV9"/>
<dbReference type="Gene3D" id="1.10.10.10">
    <property type="entry name" value="Winged helix-like DNA-binding domain superfamily/Winged helix DNA-binding domain"/>
    <property type="match status" value="1"/>
</dbReference>
<dbReference type="EMBL" id="JACGCI010000003">
    <property type="protein sequence ID" value="KAF6765269.1"/>
    <property type="molecule type" value="Genomic_DNA"/>
</dbReference>
<feature type="region of interest" description="Disordered" evidence="6">
    <location>
        <begin position="1"/>
        <end position="26"/>
    </location>
</feature>
<dbReference type="GO" id="GO:0000781">
    <property type="term" value="C:chromosome, telomeric region"/>
    <property type="evidence" value="ECO:0007669"/>
    <property type="project" value="TreeGrafter"/>
</dbReference>
<evidence type="ECO:0000256" key="3">
    <source>
        <dbReference type="ARBA" id="ARBA00022705"/>
    </source>
</evidence>
<reference evidence="8 9" key="1">
    <citation type="submission" date="2020-07" db="EMBL/GenBank/DDBJ databases">
        <title>Comparative genomics of pyrophilous fungi reveals a link between fire events and developmental genes.</title>
        <authorList>
            <consortium name="DOE Joint Genome Institute"/>
            <person name="Steindorff A.S."/>
            <person name="Carver A."/>
            <person name="Calhoun S."/>
            <person name="Stillman K."/>
            <person name="Liu H."/>
            <person name="Lipzen A."/>
            <person name="Pangilinan J."/>
            <person name="Labutti K."/>
            <person name="Bruns T.D."/>
            <person name="Grigoriev I.V."/>
        </authorList>
    </citation>
    <scope>NUCLEOTIDE SEQUENCE [LARGE SCALE GENOMIC DNA]</scope>
    <source>
        <strain evidence="8 9">CBS 144469</strain>
    </source>
</reference>
<evidence type="ECO:0000256" key="4">
    <source>
        <dbReference type="ARBA" id="ARBA00023125"/>
    </source>
</evidence>
<dbReference type="InterPro" id="IPR014892">
    <property type="entry name" value="RPA_C"/>
</dbReference>
<gene>
    <name evidence="8" type="ORF">DFP72DRAFT_870581</name>
</gene>
<comment type="caution">
    <text evidence="8">The sequence shown here is derived from an EMBL/GenBank/DDBJ whole genome shotgun (WGS) entry which is preliminary data.</text>
</comment>
<dbReference type="SUPFAM" id="SSF46785">
    <property type="entry name" value="Winged helix' DNA-binding domain"/>
    <property type="match status" value="1"/>
</dbReference>
<evidence type="ECO:0000256" key="5">
    <source>
        <dbReference type="ARBA" id="ARBA00023242"/>
    </source>
</evidence>
<dbReference type="InterPro" id="IPR014646">
    <property type="entry name" value="Rfa2/RPA32"/>
</dbReference>
<organism evidence="8 9">
    <name type="scientific">Ephemerocybe angulata</name>
    <dbReference type="NCBI Taxonomy" id="980116"/>
    <lineage>
        <taxon>Eukaryota</taxon>
        <taxon>Fungi</taxon>
        <taxon>Dikarya</taxon>
        <taxon>Basidiomycota</taxon>
        <taxon>Agaricomycotina</taxon>
        <taxon>Agaricomycetes</taxon>
        <taxon>Agaricomycetidae</taxon>
        <taxon>Agaricales</taxon>
        <taxon>Agaricineae</taxon>
        <taxon>Psathyrellaceae</taxon>
        <taxon>Ephemerocybe</taxon>
    </lineage>
</organism>
<evidence type="ECO:0000313" key="9">
    <source>
        <dbReference type="Proteomes" id="UP000521943"/>
    </source>
</evidence>
<protein>
    <recommendedName>
        <fullName evidence="7">Replication protein A C-terminal domain-containing protein</fullName>
    </recommendedName>
</protein>
<dbReference type="GO" id="GO:0006289">
    <property type="term" value="P:nucleotide-excision repair"/>
    <property type="evidence" value="ECO:0007669"/>
    <property type="project" value="TreeGrafter"/>
</dbReference>
<keyword evidence="4" id="KW-0238">DNA-binding</keyword>
<comment type="similarity">
    <text evidence="2">Belongs to the replication factor A protein 2 family.</text>
</comment>
<dbReference type="Pfam" id="PF08784">
    <property type="entry name" value="RPA_C"/>
    <property type="match status" value="1"/>
</dbReference>
<evidence type="ECO:0000256" key="6">
    <source>
        <dbReference type="SAM" id="MobiDB-lite"/>
    </source>
</evidence>
<evidence type="ECO:0000259" key="7">
    <source>
        <dbReference type="Pfam" id="PF08784"/>
    </source>
</evidence>
<accession>A0A8H6IIV9</accession>
<evidence type="ECO:0000256" key="2">
    <source>
        <dbReference type="ARBA" id="ARBA00007815"/>
    </source>
</evidence>
<evidence type="ECO:0000313" key="8">
    <source>
        <dbReference type="EMBL" id="KAF6765269.1"/>
    </source>
</evidence>
<dbReference type="PANTHER" id="PTHR13989">
    <property type="entry name" value="REPLICATION PROTEIN A-RELATED"/>
    <property type="match status" value="1"/>
</dbReference>
<sequence length="307" mass="33093">MSGHLRKVGWGAQGQRVGKMHHPSPQRTIMSQYNDSSYYSGGGGGGGYIAGGSPFSQGGSPGGRVRTDISHSLRPVKICQLNKATQAHVDAEFRLDDVELGNVSVVAQAVSIQPQATNCVYHLDDGTGRFEARHWVDQESETNVLNWGGLRESMYVRVNGALKGFHGKRYLNTVHVRPITDKHEIFFHEMEAITATLTVERGPPGGTGPKATASGSKDVTMTDASAYSAPSTSVAQDQYAHLPKLQQAIVRFMMEQPPSPEGTHVFAIARAVGDGNDAQKISAALDQLMDEGLVYTTSDDNHFTLAN</sequence>
<dbReference type="OrthoDB" id="25571at2759"/>
<dbReference type="GO" id="GO:0005662">
    <property type="term" value="C:DNA replication factor A complex"/>
    <property type="evidence" value="ECO:0007669"/>
    <property type="project" value="TreeGrafter"/>
</dbReference>
<evidence type="ECO:0000256" key="1">
    <source>
        <dbReference type="ARBA" id="ARBA00004123"/>
    </source>
</evidence>
<dbReference type="GO" id="GO:0035861">
    <property type="term" value="C:site of double-strand break"/>
    <property type="evidence" value="ECO:0007669"/>
    <property type="project" value="TreeGrafter"/>
</dbReference>